<keyword evidence="2" id="KW-1133">Transmembrane helix</keyword>
<dbReference type="KEGG" id="ngr:NAEGRDRAFT_71556"/>
<evidence type="ECO:0000313" key="3">
    <source>
        <dbReference type="EMBL" id="EFC40655.1"/>
    </source>
</evidence>
<protein>
    <submittedName>
        <fullName evidence="3">Predicted protein</fullName>
    </submittedName>
</protein>
<dbReference type="RefSeq" id="XP_002673399.1">
    <property type="nucleotide sequence ID" value="XM_002673353.1"/>
</dbReference>
<reference evidence="3 4" key="1">
    <citation type="journal article" date="2010" name="Cell">
        <title>The genome of Naegleria gruberi illuminates early eukaryotic versatility.</title>
        <authorList>
            <person name="Fritz-Laylin L.K."/>
            <person name="Prochnik S.E."/>
            <person name="Ginger M.L."/>
            <person name="Dacks J.B."/>
            <person name="Carpenter M.L."/>
            <person name="Field M.C."/>
            <person name="Kuo A."/>
            <person name="Paredez A."/>
            <person name="Chapman J."/>
            <person name="Pham J."/>
            <person name="Shu S."/>
            <person name="Neupane R."/>
            <person name="Cipriano M."/>
            <person name="Mancuso J."/>
            <person name="Tu H."/>
            <person name="Salamov A."/>
            <person name="Lindquist E."/>
            <person name="Shapiro H."/>
            <person name="Lucas S."/>
            <person name="Grigoriev I.V."/>
            <person name="Cande W.Z."/>
            <person name="Fulton C."/>
            <person name="Rokhsar D.S."/>
            <person name="Dawson S.C."/>
        </authorList>
    </citation>
    <scope>NUCLEOTIDE SEQUENCE [LARGE SCALE GENOMIC DNA]</scope>
    <source>
        <strain evidence="3 4">NEG-M</strain>
    </source>
</reference>
<proteinExistence type="predicted"/>
<dbReference type="EMBL" id="GG738891">
    <property type="protein sequence ID" value="EFC40655.1"/>
    <property type="molecule type" value="Genomic_DNA"/>
</dbReference>
<evidence type="ECO:0000313" key="4">
    <source>
        <dbReference type="Proteomes" id="UP000006671"/>
    </source>
</evidence>
<accession>D2VRE4</accession>
<dbReference type="GO" id="GO:0016020">
    <property type="term" value="C:membrane"/>
    <property type="evidence" value="ECO:0007669"/>
    <property type="project" value="InterPro"/>
</dbReference>
<dbReference type="InterPro" id="IPR013833">
    <property type="entry name" value="Cyt_c_oxidase_su3_a-hlx"/>
</dbReference>
<dbReference type="AlphaFoldDB" id="D2VRE4"/>
<name>D2VRE4_NAEGR</name>
<feature type="compositionally biased region" description="Polar residues" evidence="1">
    <location>
        <begin position="1"/>
        <end position="12"/>
    </location>
</feature>
<dbReference type="VEuPathDB" id="AmoebaDB:NAEGRDRAFT_71556"/>
<feature type="region of interest" description="Disordered" evidence="1">
    <location>
        <begin position="1"/>
        <end position="24"/>
    </location>
</feature>
<dbReference type="Gene3D" id="1.20.120.80">
    <property type="entry name" value="Cytochrome c oxidase, subunit III, four-helix bundle"/>
    <property type="match status" value="1"/>
</dbReference>
<keyword evidence="2" id="KW-0812">Transmembrane</keyword>
<keyword evidence="4" id="KW-1185">Reference proteome</keyword>
<feature type="transmembrane region" description="Helical" evidence="2">
    <location>
        <begin position="148"/>
        <end position="174"/>
    </location>
</feature>
<evidence type="ECO:0000256" key="2">
    <source>
        <dbReference type="SAM" id="Phobius"/>
    </source>
</evidence>
<evidence type="ECO:0000256" key="1">
    <source>
        <dbReference type="SAM" id="MobiDB-lite"/>
    </source>
</evidence>
<feature type="transmembrane region" description="Helical" evidence="2">
    <location>
        <begin position="194"/>
        <end position="217"/>
    </location>
</feature>
<dbReference type="Proteomes" id="UP000006671">
    <property type="component" value="Unassembled WGS sequence"/>
</dbReference>
<keyword evidence="2" id="KW-0472">Membrane</keyword>
<organism evidence="4">
    <name type="scientific">Naegleria gruberi</name>
    <name type="common">Amoeba</name>
    <dbReference type="NCBI Taxonomy" id="5762"/>
    <lineage>
        <taxon>Eukaryota</taxon>
        <taxon>Discoba</taxon>
        <taxon>Heterolobosea</taxon>
        <taxon>Tetramitia</taxon>
        <taxon>Eutetramitia</taxon>
        <taxon>Vahlkampfiidae</taxon>
        <taxon>Naegleria</taxon>
    </lineage>
</organism>
<sequence>MYPHLQGNTVSYQQQQPQQPYEKSSAPLLYQQESLIHSDIDSNIVSSSPPQHAYNANDENPKTTKVIAIGSILLFIGTAIITMFLLADLIAGAIYYSSSTYPNGSPHNAPAVSFVKFPLLALNAILLILSGVFGVLSTKQNSTKTARFSLLHVVFLSLGMLVFVWEFIFIYVSFFTTGYNFIPNSHGRYFLPFLIIFSIFACIGVICCTVCCVSGVVRLRNIDSNIKEVSV</sequence>
<dbReference type="GO" id="GO:0004129">
    <property type="term" value="F:cytochrome-c oxidase activity"/>
    <property type="evidence" value="ECO:0007669"/>
    <property type="project" value="InterPro"/>
</dbReference>
<feature type="transmembrane region" description="Helical" evidence="2">
    <location>
        <begin position="72"/>
        <end position="97"/>
    </location>
</feature>
<dbReference type="GO" id="GO:0022904">
    <property type="term" value="P:respiratory electron transport chain"/>
    <property type="evidence" value="ECO:0007669"/>
    <property type="project" value="InterPro"/>
</dbReference>
<feature type="transmembrane region" description="Helical" evidence="2">
    <location>
        <begin position="117"/>
        <end position="136"/>
    </location>
</feature>
<gene>
    <name evidence="3" type="ORF">NAEGRDRAFT_71556</name>
</gene>
<dbReference type="GeneID" id="8854642"/>
<dbReference type="InParanoid" id="D2VRE4"/>